<evidence type="ECO:0000256" key="1">
    <source>
        <dbReference type="SAM" id="Phobius"/>
    </source>
</evidence>
<feature type="transmembrane region" description="Helical" evidence="1">
    <location>
        <begin position="31"/>
        <end position="49"/>
    </location>
</feature>
<keyword evidence="1" id="KW-0812">Transmembrane</keyword>
<sequence length="169" mass="17509">MTDTDTSSTNSLTERVERLEQGLAGNRVSDVFARFYGPLAVAALVMSFLPPFEEVQDKLAGSGTVRTTYGTLWEMAARGGPATLAVLVVLVLVTLLVVATVPVSDSRGLPVGIAACAGVLILMLILRPGTGEPTPGLTDAGVAELVVLVCCTVVAVVHAFQRRGGKSSV</sequence>
<organism evidence="2 3">
    <name type="scientific">Haloactinospora alba</name>
    <dbReference type="NCBI Taxonomy" id="405555"/>
    <lineage>
        <taxon>Bacteria</taxon>
        <taxon>Bacillati</taxon>
        <taxon>Actinomycetota</taxon>
        <taxon>Actinomycetes</taxon>
        <taxon>Streptosporangiales</taxon>
        <taxon>Nocardiopsidaceae</taxon>
        <taxon>Haloactinospora</taxon>
    </lineage>
</organism>
<reference evidence="2 3" key="1">
    <citation type="submission" date="2019-06" db="EMBL/GenBank/DDBJ databases">
        <title>Sequencing the genomes of 1000 actinobacteria strains.</title>
        <authorList>
            <person name="Klenk H.-P."/>
        </authorList>
    </citation>
    <scope>NUCLEOTIDE SEQUENCE [LARGE SCALE GENOMIC DNA]</scope>
    <source>
        <strain evidence="2 3">DSM 45015</strain>
    </source>
</reference>
<protein>
    <submittedName>
        <fullName evidence="2">Uncharacterized protein</fullName>
    </submittedName>
</protein>
<name>A0A543NIK6_9ACTN</name>
<comment type="caution">
    <text evidence="2">The sequence shown here is derived from an EMBL/GenBank/DDBJ whole genome shotgun (WGS) entry which is preliminary data.</text>
</comment>
<feature type="transmembrane region" description="Helical" evidence="1">
    <location>
        <begin position="82"/>
        <end position="101"/>
    </location>
</feature>
<feature type="transmembrane region" description="Helical" evidence="1">
    <location>
        <begin position="108"/>
        <end position="128"/>
    </location>
</feature>
<keyword evidence="3" id="KW-1185">Reference proteome</keyword>
<dbReference type="EMBL" id="VFQC01000001">
    <property type="protein sequence ID" value="TQN31673.1"/>
    <property type="molecule type" value="Genomic_DNA"/>
</dbReference>
<dbReference type="Proteomes" id="UP000317422">
    <property type="component" value="Unassembled WGS sequence"/>
</dbReference>
<dbReference type="OrthoDB" id="5197852at2"/>
<dbReference type="RefSeq" id="WP_141923197.1">
    <property type="nucleotide sequence ID" value="NZ_VFQC01000001.1"/>
</dbReference>
<evidence type="ECO:0000313" key="2">
    <source>
        <dbReference type="EMBL" id="TQN31673.1"/>
    </source>
</evidence>
<accession>A0A543NIK6</accession>
<keyword evidence="1" id="KW-1133">Transmembrane helix</keyword>
<dbReference type="AlphaFoldDB" id="A0A543NIK6"/>
<evidence type="ECO:0000313" key="3">
    <source>
        <dbReference type="Proteomes" id="UP000317422"/>
    </source>
</evidence>
<gene>
    <name evidence="2" type="ORF">FHX37_1592</name>
</gene>
<proteinExistence type="predicted"/>
<feature type="transmembrane region" description="Helical" evidence="1">
    <location>
        <begin position="140"/>
        <end position="160"/>
    </location>
</feature>
<keyword evidence="1" id="KW-0472">Membrane</keyword>